<keyword evidence="2" id="KW-1185">Reference proteome</keyword>
<reference evidence="1" key="1">
    <citation type="submission" date="2022-11" db="EMBL/GenBank/DDBJ databases">
        <authorList>
            <person name="Morgan W.R."/>
            <person name="Tartar A."/>
        </authorList>
    </citation>
    <scope>NUCLEOTIDE SEQUENCE</scope>
    <source>
        <strain evidence="1">ARSEF 373</strain>
    </source>
</reference>
<evidence type="ECO:0000313" key="2">
    <source>
        <dbReference type="Proteomes" id="UP001146120"/>
    </source>
</evidence>
<gene>
    <name evidence="1" type="ORF">N0F65_012443</name>
</gene>
<dbReference type="AlphaFoldDB" id="A0AAV2YHG6"/>
<accession>A0AAV2YHG6</accession>
<dbReference type="Proteomes" id="UP001146120">
    <property type="component" value="Unassembled WGS sequence"/>
</dbReference>
<reference evidence="1" key="2">
    <citation type="journal article" date="2023" name="Microbiol Resour">
        <title>Decontamination and Annotation of the Draft Genome Sequence of the Oomycete Lagenidium giganteum ARSEF 373.</title>
        <authorList>
            <person name="Morgan W.R."/>
            <person name="Tartar A."/>
        </authorList>
    </citation>
    <scope>NUCLEOTIDE SEQUENCE</scope>
    <source>
        <strain evidence="1">ARSEF 373</strain>
    </source>
</reference>
<protein>
    <submittedName>
        <fullName evidence="1">Uncharacterized protein</fullName>
    </submittedName>
</protein>
<organism evidence="1 2">
    <name type="scientific">Lagenidium giganteum</name>
    <dbReference type="NCBI Taxonomy" id="4803"/>
    <lineage>
        <taxon>Eukaryota</taxon>
        <taxon>Sar</taxon>
        <taxon>Stramenopiles</taxon>
        <taxon>Oomycota</taxon>
        <taxon>Peronosporomycetes</taxon>
        <taxon>Pythiales</taxon>
        <taxon>Pythiaceae</taxon>
    </lineage>
</organism>
<name>A0AAV2YHG6_9STRA</name>
<evidence type="ECO:0000313" key="1">
    <source>
        <dbReference type="EMBL" id="DAZ93386.1"/>
    </source>
</evidence>
<proteinExistence type="predicted"/>
<dbReference type="EMBL" id="DAKRPA010000320">
    <property type="protein sequence ID" value="DAZ93386.1"/>
    <property type="molecule type" value="Genomic_DNA"/>
</dbReference>
<comment type="caution">
    <text evidence="1">The sequence shown here is derived from an EMBL/GenBank/DDBJ whole genome shotgun (WGS) entry which is preliminary data.</text>
</comment>
<sequence length="102" mass="11719">MDRRVEFRASFVHEVSDKKYPFSEMNDVIHLTKNGSACTKSARKWTLSDMADGVQEEPQFQSVQSKSLIVKVMCFSARWRDHEPTGMARLAFGPWCGHLKII</sequence>